<keyword evidence="16" id="KW-1185">Reference proteome</keyword>
<name>A0A8S1QCP5_PARPR</name>
<dbReference type="Proteomes" id="UP000688137">
    <property type="component" value="Unassembled WGS sequence"/>
</dbReference>
<dbReference type="FunFam" id="3.30.200.20:FF:000097">
    <property type="entry name" value="Probable serine/threonine-protein kinase nek1"/>
    <property type="match status" value="1"/>
</dbReference>
<feature type="domain" description="Protein kinase" evidence="14">
    <location>
        <begin position="4"/>
        <end position="262"/>
    </location>
</feature>
<evidence type="ECO:0000256" key="5">
    <source>
        <dbReference type="ARBA" id="ARBA00022679"/>
    </source>
</evidence>
<evidence type="ECO:0000256" key="12">
    <source>
        <dbReference type="RuleBase" id="RU000304"/>
    </source>
</evidence>
<dbReference type="PANTHER" id="PTHR44899:SF10">
    <property type="entry name" value="NIMA-RELATED KINASE 2"/>
    <property type="match status" value="1"/>
</dbReference>
<proteinExistence type="inferred from homology"/>
<dbReference type="AlphaFoldDB" id="A0A8S1QCP5"/>
<organism evidence="15 16">
    <name type="scientific">Paramecium primaurelia</name>
    <dbReference type="NCBI Taxonomy" id="5886"/>
    <lineage>
        <taxon>Eukaryota</taxon>
        <taxon>Sar</taxon>
        <taxon>Alveolata</taxon>
        <taxon>Ciliophora</taxon>
        <taxon>Intramacronucleata</taxon>
        <taxon>Oligohymenophorea</taxon>
        <taxon>Peniculida</taxon>
        <taxon>Parameciidae</taxon>
        <taxon>Paramecium</taxon>
    </lineage>
</organism>
<dbReference type="Pfam" id="PF00069">
    <property type="entry name" value="Pkinase"/>
    <property type="match status" value="1"/>
</dbReference>
<protein>
    <recommendedName>
        <fullName evidence="3">non-specific serine/threonine protein kinase</fullName>
        <ecNumber evidence="3">2.7.11.1</ecNumber>
    </recommendedName>
</protein>
<keyword evidence="6 11" id="KW-0547">Nucleotide-binding</keyword>
<comment type="subunit">
    <text evidence="2">Monomer.</text>
</comment>
<dbReference type="EMBL" id="CAJJDM010000157">
    <property type="protein sequence ID" value="CAD8112691.1"/>
    <property type="molecule type" value="Genomic_DNA"/>
</dbReference>
<evidence type="ECO:0000256" key="3">
    <source>
        <dbReference type="ARBA" id="ARBA00012513"/>
    </source>
</evidence>
<evidence type="ECO:0000256" key="7">
    <source>
        <dbReference type="ARBA" id="ARBA00022777"/>
    </source>
</evidence>
<dbReference type="CDD" id="cd08217">
    <property type="entry name" value="STKc_Nek2"/>
    <property type="match status" value="1"/>
</dbReference>
<evidence type="ECO:0000313" key="15">
    <source>
        <dbReference type="EMBL" id="CAD8112691.1"/>
    </source>
</evidence>
<dbReference type="EC" id="2.7.11.1" evidence="3"/>
<evidence type="ECO:0000256" key="6">
    <source>
        <dbReference type="ARBA" id="ARBA00022741"/>
    </source>
</evidence>
<dbReference type="PROSITE" id="PS00107">
    <property type="entry name" value="PROTEIN_KINASE_ATP"/>
    <property type="match status" value="1"/>
</dbReference>
<dbReference type="SMART" id="SM00220">
    <property type="entry name" value="S_TKc"/>
    <property type="match status" value="1"/>
</dbReference>
<dbReference type="GO" id="GO:0004674">
    <property type="term" value="F:protein serine/threonine kinase activity"/>
    <property type="evidence" value="ECO:0007669"/>
    <property type="project" value="UniProtKB-KW"/>
</dbReference>
<dbReference type="PIRSF" id="PIRSF000615">
    <property type="entry name" value="TyrPK_CSF1-R"/>
    <property type="match status" value="1"/>
</dbReference>
<feature type="region of interest" description="Disordered" evidence="13">
    <location>
        <begin position="310"/>
        <end position="339"/>
    </location>
</feature>
<evidence type="ECO:0000256" key="4">
    <source>
        <dbReference type="ARBA" id="ARBA00022527"/>
    </source>
</evidence>
<comment type="similarity">
    <text evidence="1">Belongs to the protein kinase superfamily. NEK Ser/Thr protein kinase family. NIMA subfamily.</text>
</comment>
<evidence type="ECO:0000256" key="9">
    <source>
        <dbReference type="ARBA" id="ARBA00047899"/>
    </source>
</evidence>
<sequence>MEAYQFLDNIGKGSFAKVYKVLRKADQKVFVAKEMEYGRMGEKEKQQLVNEVNILRELKHPNIIKYYDRIVDKQTQKLYIIMEYCEGGDLAQFLKKLKKDKEYLPEESVWKIFSQIVQALCEIHKRQNKILHRDIKPANIFLDKTVKLGDFGLARMLNINSEFAHTQVGTPYYMSPELIEDHKYNEKSDIWACGCLLYEMCSLQPPFQAQNYLALAMKIKQAQYENIPQQYTTEMKRVISWCLSVNQDQRPSVDDLLNLPRISIRLREKRLKENSLLLQQREEDLKKKQQYLIEYEQKLKELDTQRNKENVQNWQKGYKKNSDRSENSLTTDQDSDYKESTLEKLIQCRRSFQFKQQ</sequence>
<gene>
    <name evidence="15" type="ORF">PPRIM_AZ9-3.1.T1520093</name>
</gene>
<evidence type="ECO:0000256" key="1">
    <source>
        <dbReference type="ARBA" id="ARBA00010886"/>
    </source>
</evidence>
<dbReference type="InterPro" id="IPR051131">
    <property type="entry name" value="NEK_Ser/Thr_kinase_NIMA"/>
</dbReference>
<dbReference type="InterPro" id="IPR008271">
    <property type="entry name" value="Ser/Thr_kinase_AS"/>
</dbReference>
<dbReference type="OMA" id="TRERQYL"/>
<evidence type="ECO:0000256" key="13">
    <source>
        <dbReference type="SAM" id="MobiDB-lite"/>
    </source>
</evidence>
<evidence type="ECO:0000256" key="2">
    <source>
        <dbReference type="ARBA" id="ARBA00011245"/>
    </source>
</evidence>
<keyword evidence="5" id="KW-0808">Transferase</keyword>
<evidence type="ECO:0000313" key="16">
    <source>
        <dbReference type="Proteomes" id="UP000688137"/>
    </source>
</evidence>
<dbReference type="FunFam" id="1.10.510.10:FF:000571">
    <property type="entry name" value="Maternal embryonic leucine zipper kinase"/>
    <property type="match status" value="1"/>
</dbReference>
<dbReference type="PROSITE" id="PS00108">
    <property type="entry name" value="PROTEIN_KINASE_ST"/>
    <property type="match status" value="1"/>
</dbReference>
<reference evidence="15" key="1">
    <citation type="submission" date="2021-01" db="EMBL/GenBank/DDBJ databases">
        <authorList>
            <consortium name="Genoscope - CEA"/>
            <person name="William W."/>
        </authorList>
    </citation>
    <scope>NUCLEOTIDE SEQUENCE</scope>
</reference>
<feature type="binding site" evidence="11">
    <location>
        <position position="33"/>
    </location>
    <ligand>
        <name>ATP</name>
        <dbReference type="ChEBI" id="CHEBI:30616"/>
    </ligand>
</feature>
<comment type="catalytic activity">
    <reaction evidence="10">
        <text>L-seryl-[protein] + ATP = O-phospho-L-seryl-[protein] + ADP + H(+)</text>
        <dbReference type="Rhea" id="RHEA:17989"/>
        <dbReference type="Rhea" id="RHEA-COMP:9863"/>
        <dbReference type="Rhea" id="RHEA-COMP:11604"/>
        <dbReference type="ChEBI" id="CHEBI:15378"/>
        <dbReference type="ChEBI" id="CHEBI:29999"/>
        <dbReference type="ChEBI" id="CHEBI:30616"/>
        <dbReference type="ChEBI" id="CHEBI:83421"/>
        <dbReference type="ChEBI" id="CHEBI:456216"/>
        <dbReference type="EC" id="2.7.11.1"/>
    </reaction>
</comment>
<comment type="caution">
    <text evidence="15">The sequence shown here is derived from an EMBL/GenBank/DDBJ whole genome shotgun (WGS) entry which is preliminary data.</text>
</comment>
<evidence type="ECO:0000256" key="10">
    <source>
        <dbReference type="ARBA" id="ARBA00048679"/>
    </source>
</evidence>
<dbReference type="GO" id="GO:0005524">
    <property type="term" value="F:ATP binding"/>
    <property type="evidence" value="ECO:0007669"/>
    <property type="project" value="UniProtKB-UniRule"/>
</dbReference>
<evidence type="ECO:0000259" key="14">
    <source>
        <dbReference type="PROSITE" id="PS50011"/>
    </source>
</evidence>
<dbReference type="PROSITE" id="PS50011">
    <property type="entry name" value="PROTEIN_KINASE_DOM"/>
    <property type="match status" value="1"/>
</dbReference>
<evidence type="ECO:0000256" key="8">
    <source>
        <dbReference type="ARBA" id="ARBA00022840"/>
    </source>
</evidence>
<keyword evidence="8 11" id="KW-0067">ATP-binding</keyword>
<accession>A0A8S1QCP5</accession>
<comment type="catalytic activity">
    <reaction evidence="9">
        <text>L-threonyl-[protein] + ATP = O-phospho-L-threonyl-[protein] + ADP + H(+)</text>
        <dbReference type="Rhea" id="RHEA:46608"/>
        <dbReference type="Rhea" id="RHEA-COMP:11060"/>
        <dbReference type="Rhea" id="RHEA-COMP:11605"/>
        <dbReference type="ChEBI" id="CHEBI:15378"/>
        <dbReference type="ChEBI" id="CHEBI:30013"/>
        <dbReference type="ChEBI" id="CHEBI:30616"/>
        <dbReference type="ChEBI" id="CHEBI:61977"/>
        <dbReference type="ChEBI" id="CHEBI:456216"/>
        <dbReference type="EC" id="2.7.11.1"/>
    </reaction>
</comment>
<keyword evidence="7" id="KW-0418">Kinase</keyword>
<dbReference type="InterPro" id="IPR017441">
    <property type="entry name" value="Protein_kinase_ATP_BS"/>
</dbReference>
<evidence type="ECO:0000256" key="11">
    <source>
        <dbReference type="PROSITE-ProRule" id="PRU10141"/>
    </source>
</evidence>
<dbReference type="InterPro" id="IPR000719">
    <property type="entry name" value="Prot_kinase_dom"/>
</dbReference>
<dbReference type="PANTHER" id="PTHR44899">
    <property type="entry name" value="CAMK FAMILY PROTEIN KINASE"/>
    <property type="match status" value="1"/>
</dbReference>
<keyword evidence="4 12" id="KW-0723">Serine/threonine-protein kinase</keyword>